<evidence type="ECO:0000313" key="3">
    <source>
        <dbReference type="Proteomes" id="UP000693738"/>
    </source>
</evidence>
<accession>A0A8J2N987</accession>
<gene>
    <name evidence="2" type="ORF">FEQUK3_LOCUS1215</name>
</gene>
<sequence>MGMQGPLTAQALGRSPYDDVVEWDSDHDDLQNAGDSTQQFDHRGRPINPETKRINRDIIRSHNEVMLVIGVAEQENPTTSPEAESDKRHALYEDDVGTNLAVSALRCVDAAGAFGLDGFRQRILIYKRYSHIPFWDLYANSRTIFSLTRHILPGAPVNLLSNYTDRQVALLWRDRPDRLFGRRFVHEIWAYVRVHLELFIALQRLGLASSTNWLPSLSFFIPFTQDSPIPAPPPLTGLSFQSMLRWVGGLCISSTPFLVWVITQRLIRDWRPQIWARIFRRLPSTGSSPGMTTTWIPPDRPRERPEHRRNRSSIDDVSPIRPVDGQMPSDTGPVEAVRRPSTFSARGDDYASDEEDNEGVSATLISFDVEATAETSEAPPGLWSAELRPSVDARGAIIPTTTYCDTMLTQLPPLIASHIFADAVLRLATAPWEATALRLIAGTFRQRLGLSTHDICGINLLGEMNLTFAINFLGSQVLHLAVCGEVWAAFTAVATVFHTSPEEWREAEEEEQGNRPDWQDERI</sequence>
<feature type="compositionally biased region" description="Basic and acidic residues" evidence="1">
    <location>
        <begin position="40"/>
        <end position="52"/>
    </location>
</feature>
<feature type="compositionally biased region" description="Basic and acidic residues" evidence="1">
    <location>
        <begin position="512"/>
        <end position="523"/>
    </location>
</feature>
<feature type="region of interest" description="Disordered" evidence="1">
    <location>
        <begin position="502"/>
        <end position="523"/>
    </location>
</feature>
<dbReference type="Proteomes" id="UP000693738">
    <property type="component" value="Unassembled WGS sequence"/>
</dbReference>
<feature type="region of interest" description="Disordered" evidence="1">
    <location>
        <begin position="19"/>
        <end position="52"/>
    </location>
</feature>
<organism evidence="2 3">
    <name type="scientific">Fusarium equiseti</name>
    <name type="common">Fusarium scirpi</name>
    <dbReference type="NCBI Taxonomy" id="61235"/>
    <lineage>
        <taxon>Eukaryota</taxon>
        <taxon>Fungi</taxon>
        <taxon>Dikarya</taxon>
        <taxon>Ascomycota</taxon>
        <taxon>Pezizomycotina</taxon>
        <taxon>Sordariomycetes</taxon>
        <taxon>Hypocreomycetidae</taxon>
        <taxon>Hypocreales</taxon>
        <taxon>Nectriaceae</taxon>
        <taxon>Fusarium</taxon>
        <taxon>Fusarium incarnatum-equiseti species complex</taxon>
    </lineage>
</organism>
<comment type="caution">
    <text evidence="2">The sequence shown here is derived from an EMBL/GenBank/DDBJ whole genome shotgun (WGS) entry which is preliminary data.</text>
</comment>
<dbReference type="EMBL" id="CAJSTJ010000055">
    <property type="protein sequence ID" value="CAG7555533.1"/>
    <property type="molecule type" value="Genomic_DNA"/>
</dbReference>
<name>A0A8J2N987_FUSEQ</name>
<evidence type="ECO:0000256" key="1">
    <source>
        <dbReference type="SAM" id="MobiDB-lite"/>
    </source>
</evidence>
<proteinExistence type="predicted"/>
<feature type="region of interest" description="Disordered" evidence="1">
    <location>
        <begin position="287"/>
        <end position="357"/>
    </location>
</feature>
<reference evidence="2" key="1">
    <citation type="submission" date="2021-05" db="EMBL/GenBank/DDBJ databases">
        <authorList>
            <person name="Khan N."/>
        </authorList>
    </citation>
    <scope>NUCLEOTIDE SEQUENCE</scope>
</reference>
<protein>
    <submittedName>
        <fullName evidence="2">Uncharacterized protein</fullName>
    </submittedName>
</protein>
<dbReference type="AlphaFoldDB" id="A0A8J2N987"/>
<evidence type="ECO:0000313" key="2">
    <source>
        <dbReference type="EMBL" id="CAG7555533.1"/>
    </source>
</evidence>